<keyword evidence="7" id="KW-1185">Reference proteome</keyword>
<feature type="domain" description="CusB-like beta-barrel" evidence="5">
    <location>
        <begin position="299"/>
        <end position="366"/>
    </location>
</feature>
<comment type="similarity">
    <text evidence="1">Belongs to the membrane fusion protein (MFP) (TC 8.A.1) family.</text>
</comment>
<keyword evidence="3" id="KW-1133">Transmembrane helix</keyword>
<dbReference type="EMBL" id="CP042910">
    <property type="protein sequence ID" value="QEG17505.1"/>
    <property type="molecule type" value="Genomic_DNA"/>
</dbReference>
<dbReference type="InterPro" id="IPR006143">
    <property type="entry name" value="RND_pump_MFP"/>
</dbReference>
<dbReference type="Gene3D" id="2.40.50.100">
    <property type="match status" value="2"/>
</dbReference>
<evidence type="ECO:0000313" key="6">
    <source>
        <dbReference type="EMBL" id="QEG17505.1"/>
    </source>
</evidence>
<gene>
    <name evidence="6" type="primary">bepF_3</name>
    <name evidence="6" type="ORF">GmarT_33860</name>
</gene>
<feature type="transmembrane region" description="Helical" evidence="3">
    <location>
        <begin position="26"/>
        <end position="46"/>
    </location>
</feature>
<reference evidence="6 7" key="1">
    <citation type="submission" date="2019-08" db="EMBL/GenBank/DDBJ databases">
        <title>Deep-cultivation of Planctomycetes and their phenomic and genomic characterization uncovers novel biology.</title>
        <authorList>
            <person name="Wiegand S."/>
            <person name="Jogler M."/>
            <person name="Boedeker C."/>
            <person name="Pinto D."/>
            <person name="Vollmers J."/>
            <person name="Rivas-Marin E."/>
            <person name="Kohn T."/>
            <person name="Peeters S.H."/>
            <person name="Heuer A."/>
            <person name="Rast P."/>
            <person name="Oberbeckmann S."/>
            <person name="Bunk B."/>
            <person name="Jeske O."/>
            <person name="Meyerdierks A."/>
            <person name="Storesund J.E."/>
            <person name="Kallscheuer N."/>
            <person name="Luecker S."/>
            <person name="Lage O.M."/>
            <person name="Pohl T."/>
            <person name="Merkel B.J."/>
            <person name="Hornburger P."/>
            <person name="Mueller R.-W."/>
            <person name="Bruemmer F."/>
            <person name="Labrenz M."/>
            <person name="Spormann A.M."/>
            <person name="Op den Camp H."/>
            <person name="Overmann J."/>
            <person name="Amann R."/>
            <person name="Jetten M.S.M."/>
            <person name="Mascher T."/>
            <person name="Medema M.H."/>
            <person name="Devos D.P."/>
            <person name="Kaster A.-K."/>
            <person name="Ovreas L."/>
            <person name="Rohde M."/>
            <person name="Galperin M.Y."/>
            <person name="Jogler C."/>
        </authorList>
    </citation>
    <scope>NUCLEOTIDE SEQUENCE [LARGE SCALE GENOMIC DNA]</scope>
    <source>
        <strain evidence="6 7">DSM 8797</strain>
    </source>
</reference>
<sequence>MNFSRTQSESYFFENKLTFRQKLARYNMLFALAVAVLLLTVFLGLFQGSVHNAFSTEASMKETRQSGIPVDVIELEPVDSFARKRTYTGKVTAARLSELAFERSGKLTEIVVDEGDQVQTGMVLARLDTRHLEVSRLKLQAERAAAQAKLDELQAGPRAQTVAVAEAEVRQLNARLKNLLADHSRNQQLLKRNAITSSDYEASQYEVEQQQAQLDAARSRLSELQEGTRKEQIAAQKAVVANLDASLEDNQVDLDDTVLKAPFGGRISKRYADEGTVIFPNAPLFRLVEDQRLEAHIGVPVEMAIHLKHGSQQEVGLNGKSYQSTLKAILPELDPVTRTQEVVLSLSEQAAEQLVPGQVIRIEISEPVEMQGFWLPLSSLARGERGLWSAYAVIPGKEAGEKVLEKRQLEVLHTEDNRVLVRGTLKSGDQIVADGIHKLTGNQRVVIKDRR</sequence>
<dbReference type="Pfam" id="PF25881">
    <property type="entry name" value="HH_YBHG"/>
    <property type="match status" value="1"/>
</dbReference>
<proteinExistence type="inferred from homology"/>
<dbReference type="InterPro" id="IPR059052">
    <property type="entry name" value="HH_YbhG-like"/>
</dbReference>
<evidence type="ECO:0000313" key="7">
    <source>
        <dbReference type="Proteomes" id="UP000322887"/>
    </source>
</evidence>
<name>A0ABX5YPK7_9PLAN</name>
<dbReference type="SUPFAM" id="SSF111369">
    <property type="entry name" value="HlyD-like secretion proteins"/>
    <property type="match status" value="3"/>
</dbReference>
<dbReference type="Gene3D" id="2.40.30.170">
    <property type="match status" value="1"/>
</dbReference>
<feature type="domain" description="YbhG-like alpha-helical hairpin" evidence="4">
    <location>
        <begin position="127"/>
        <end position="256"/>
    </location>
</feature>
<evidence type="ECO:0000256" key="1">
    <source>
        <dbReference type="ARBA" id="ARBA00009477"/>
    </source>
</evidence>
<keyword evidence="3" id="KW-0472">Membrane</keyword>
<dbReference type="Gene3D" id="1.10.287.470">
    <property type="entry name" value="Helix hairpin bin"/>
    <property type="match status" value="2"/>
</dbReference>
<evidence type="ECO:0000259" key="5">
    <source>
        <dbReference type="Pfam" id="PF25954"/>
    </source>
</evidence>
<dbReference type="NCBIfam" id="TIGR01730">
    <property type="entry name" value="RND_mfp"/>
    <property type="match status" value="1"/>
</dbReference>
<dbReference type="InterPro" id="IPR058792">
    <property type="entry name" value="Beta-barrel_RND_2"/>
</dbReference>
<organism evidence="6 7">
    <name type="scientific">Gimesia maris</name>
    <dbReference type="NCBI Taxonomy" id="122"/>
    <lineage>
        <taxon>Bacteria</taxon>
        <taxon>Pseudomonadati</taxon>
        <taxon>Planctomycetota</taxon>
        <taxon>Planctomycetia</taxon>
        <taxon>Planctomycetales</taxon>
        <taxon>Planctomycetaceae</taxon>
        <taxon>Gimesia</taxon>
    </lineage>
</organism>
<evidence type="ECO:0000256" key="3">
    <source>
        <dbReference type="SAM" id="Phobius"/>
    </source>
</evidence>
<feature type="coiled-coil region" evidence="2">
    <location>
        <begin position="136"/>
        <end position="227"/>
    </location>
</feature>
<dbReference type="Gene3D" id="2.40.420.20">
    <property type="match status" value="1"/>
</dbReference>
<dbReference type="Pfam" id="PF25954">
    <property type="entry name" value="Beta-barrel_RND_2"/>
    <property type="match status" value="1"/>
</dbReference>
<evidence type="ECO:0000259" key="4">
    <source>
        <dbReference type="Pfam" id="PF25881"/>
    </source>
</evidence>
<dbReference type="PANTHER" id="PTHR30469:SF11">
    <property type="entry name" value="BLL4320 PROTEIN"/>
    <property type="match status" value="1"/>
</dbReference>
<keyword evidence="2" id="KW-0175">Coiled coil</keyword>
<dbReference type="Proteomes" id="UP000322887">
    <property type="component" value="Chromosome"/>
</dbReference>
<dbReference type="RefSeq" id="WP_002647499.1">
    <property type="nucleotide sequence ID" value="NZ_CP042910.1"/>
</dbReference>
<accession>A0ABX5YPK7</accession>
<dbReference type="PANTHER" id="PTHR30469">
    <property type="entry name" value="MULTIDRUG RESISTANCE PROTEIN MDTA"/>
    <property type="match status" value="1"/>
</dbReference>
<evidence type="ECO:0000256" key="2">
    <source>
        <dbReference type="SAM" id="Coils"/>
    </source>
</evidence>
<protein>
    <submittedName>
        <fullName evidence="6">Efflux pump periplasmic linker BepF</fullName>
    </submittedName>
</protein>
<keyword evidence="3" id="KW-0812">Transmembrane</keyword>
<dbReference type="GeneID" id="98647898"/>